<name>A0A2A6DXA3_9BACL</name>
<protein>
    <submittedName>
        <fullName evidence="11">Lipid A ABC transporter permease/ATP-binding protein</fullName>
    </submittedName>
</protein>
<dbReference type="InterPro" id="IPR036640">
    <property type="entry name" value="ABC1_TM_sf"/>
</dbReference>
<dbReference type="SMART" id="SM00382">
    <property type="entry name" value="AAA"/>
    <property type="match status" value="1"/>
</dbReference>
<dbReference type="InterPro" id="IPR039421">
    <property type="entry name" value="Type_1_exporter"/>
</dbReference>
<evidence type="ECO:0000259" key="9">
    <source>
        <dbReference type="PROSITE" id="PS50893"/>
    </source>
</evidence>
<dbReference type="InterPro" id="IPR027417">
    <property type="entry name" value="P-loop_NTPase"/>
</dbReference>
<sequence>MTLRLMRYARPHLWSLTACVALAFGIVAADLVRPYLIKTAIDDHIGGYRKPMLSLPADRAEELRRFGEPVVAGGRAYVRVPSGGAQSDETVWPDGAVPCRIVEAEGRAWLVERLPSGTLPVRVERGEDGRVYAVLSDGRRLSASEADAALLDALKRRDAAGFVTVGAQFLAAVLIGAALSYVQNVELQRTGQRILQVIRQQLFDHLSRLPVAYYDRHPVGRIVVRVTQDTEALNQLYSQVIVHLVKDVLVLVGIVAVMLHMSVRLSLLSFAVLPLLLAMTLAYRSTVRQAQRRMRTVLARLNAFLAENLSGMKTIQLFVRERVQAEAFGRHSEDFYRAGMWNTIVNSVFQPAIGFLGNAAVAALVWYGGVQVLDGSATFGVVYAFTHYVRQFFQPLMSLAEKYNQIQTAMVGAERIFETLDTPVTVADPPKPKPLARPVRGEIEFDGVWFAYRDEEWVLKDIRFRVEPGETVAFVGASGAGKSSVLQLINRFYDVQRGRILLDGIDIRDLKTADLRRAIGVVQQDVFLFAGDLLFNVTLGDPSITEEQAIEAVRAVGLAPFIERLPQKYATPLGERGVNLSAGQRQLLAIARAIAFRPAVLVLDEATSNIDTETERLVQQAVARASRGRTTLIVAHRLSTIRNADRIIVMRGGRIVEIGDHAQLMAKNGYYAQLVRASETGYARGAAAGVVGGRTENEGLKA</sequence>
<dbReference type="AlphaFoldDB" id="A0A2A6DXA3"/>
<evidence type="ECO:0000256" key="2">
    <source>
        <dbReference type="ARBA" id="ARBA00022448"/>
    </source>
</evidence>
<dbReference type="SUPFAM" id="SSF90123">
    <property type="entry name" value="ABC transporter transmembrane region"/>
    <property type="match status" value="1"/>
</dbReference>
<keyword evidence="5 11" id="KW-0067">ATP-binding</keyword>
<comment type="subcellular location">
    <subcellularLocation>
        <location evidence="1">Cell membrane</location>
        <topology evidence="1">Multi-pass membrane protein</topology>
    </subcellularLocation>
</comment>
<evidence type="ECO:0000259" key="10">
    <source>
        <dbReference type="PROSITE" id="PS50929"/>
    </source>
</evidence>
<evidence type="ECO:0000313" key="12">
    <source>
        <dbReference type="Proteomes" id="UP000243688"/>
    </source>
</evidence>
<keyword evidence="2" id="KW-0813">Transport</keyword>
<feature type="domain" description="ABC transporter" evidence="9">
    <location>
        <begin position="443"/>
        <end position="677"/>
    </location>
</feature>
<keyword evidence="4" id="KW-0547">Nucleotide-binding</keyword>
<feature type="transmembrane region" description="Helical" evidence="8">
    <location>
        <begin position="265"/>
        <end position="283"/>
    </location>
</feature>
<evidence type="ECO:0000256" key="4">
    <source>
        <dbReference type="ARBA" id="ARBA00022741"/>
    </source>
</evidence>
<accession>A0A2A6DXA3</accession>
<dbReference type="InterPro" id="IPR011527">
    <property type="entry name" value="ABC1_TM_dom"/>
</dbReference>
<dbReference type="PROSITE" id="PS50929">
    <property type="entry name" value="ABC_TM1F"/>
    <property type="match status" value="1"/>
</dbReference>
<dbReference type="InterPro" id="IPR017871">
    <property type="entry name" value="ABC_transporter-like_CS"/>
</dbReference>
<dbReference type="Pfam" id="PF00005">
    <property type="entry name" value="ABC_tran"/>
    <property type="match status" value="1"/>
</dbReference>
<dbReference type="InterPro" id="IPR003439">
    <property type="entry name" value="ABC_transporter-like_ATP-bd"/>
</dbReference>
<evidence type="ECO:0000313" key="11">
    <source>
        <dbReference type="EMBL" id="PDO09421.1"/>
    </source>
</evidence>
<evidence type="ECO:0000256" key="3">
    <source>
        <dbReference type="ARBA" id="ARBA00022692"/>
    </source>
</evidence>
<keyword evidence="6 8" id="KW-1133">Transmembrane helix</keyword>
<comment type="caution">
    <text evidence="11">The sequence shown here is derived from an EMBL/GenBank/DDBJ whole genome shotgun (WGS) entry which is preliminary data.</text>
</comment>
<dbReference type="PANTHER" id="PTHR43394:SF1">
    <property type="entry name" value="ATP-BINDING CASSETTE SUB-FAMILY B MEMBER 10, MITOCHONDRIAL"/>
    <property type="match status" value="1"/>
</dbReference>
<dbReference type="CDD" id="cd03254">
    <property type="entry name" value="ABCC_Glucan_exporter_like"/>
    <property type="match status" value="1"/>
</dbReference>
<evidence type="ECO:0000256" key="6">
    <source>
        <dbReference type="ARBA" id="ARBA00022989"/>
    </source>
</evidence>
<dbReference type="CDD" id="cd18544">
    <property type="entry name" value="ABC_6TM_TmrA_like"/>
    <property type="match status" value="1"/>
</dbReference>
<dbReference type="Gene3D" id="3.40.50.300">
    <property type="entry name" value="P-loop containing nucleotide triphosphate hydrolases"/>
    <property type="match status" value="1"/>
</dbReference>
<dbReference type="PANTHER" id="PTHR43394">
    <property type="entry name" value="ATP-DEPENDENT PERMEASE MDL1, MITOCHONDRIAL"/>
    <property type="match status" value="1"/>
</dbReference>
<dbReference type="EMBL" id="MOXJ01000040">
    <property type="protein sequence ID" value="PDO09421.1"/>
    <property type="molecule type" value="Genomic_DNA"/>
</dbReference>
<reference evidence="11 12" key="1">
    <citation type="submission" date="2016-12" db="EMBL/GenBank/DDBJ databases">
        <title>Candidatus Reconcilibacillus cellulovorans genome.</title>
        <authorList>
            <person name="Kolinko S."/>
            <person name="Wu Y.-W."/>
            <person name="Tachea F."/>
            <person name="Denzel E."/>
            <person name="Hiras J."/>
            <person name="Baecker N."/>
            <person name="Chan L.J."/>
            <person name="Eichorst S.A."/>
            <person name="Frey D."/>
            <person name="Adams P.D."/>
            <person name="Pray T."/>
            <person name="Tanjore D."/>
            <person name="Petzold C.J."/>
            <person name="Gladden J.M."/>
            <person name="Simmons B.A."/>
            <person name="Singer S.W."/>
        </authorList>
    </citation>
    <scope>NUCLEOTIDE SEQUENCE [LARGE SCALE GENOMIC DNA]</scope>
    <source>
        <strain evidence="11">JTherm</strain>
    </source>
</reference>
<dbReference type="PROSITE" id="PS50893">
    <property type="entry name" value="ABC_TRANSPORTER_2"/>
    <property type="match status" value="1"/>
</dbReference>
<evidence type="ECO:0000256" key="5">
    <source>
        <dbReference type="ARBA" id="ARBA00022840"/>
    </source>
</evidence>
<feature type="transmembrane region" description="Helical" evidence="8">
    <location>
        <begin position="159"/>
        <end position="182"/>
    </location>
</feature>
<feature type="domain" description="ABC transmembrane type-1" evidence="10">
    <location>
        <begin position="18"/>
        <end position="408"/>
    </location>
</feature>
<evidence type="ECO:0000256" key="7">
    <source>
        <dbReference type="ARBA" id="ARBA00023136"/>
    </source>
</evidence>
<evidence type="ECO:0000256" key="8">
    <source>
        <dbReference type="SAM" id="Phobius"/>
    </source>
</evidence>
<dbReference type="FunFam" id="3.40.50.300:FF:000287">
    <property type="entry name" value="Multidrug ABC transporter ATP-binding protein"/>
    <property type="match status" value="1"/>
</dbReference>
<evidence type="ECO:0000256" key="1">
    <source>
        <dbReference type="ARBA" id="ARBA00004651"/>
    </source>
</evidence>
<dbReference type="GO" id="GO:0015421">
    <property type="term" value="F:ABC-type oligopeptide transporter activity"/>
    <property type="evidence" value="ECO:0007669"/>
    <property type="project" value="TreeGrafter"/>
</dbReference>
<dbReference type="Pfam" id="PF00664">
    <property type="entry name" value="ABC_membrane"/>
    <property type="match status" value="1"/>
</dbReference>
<keyword evidence="3 8" id="KW-0812">Transmembrane</keyword>
<dbReference type="Proteomes" id="UP000243688">
    <property type="component" value="Unassembled WGS sequence"/>
</dbReference>
<dbReference type="SUPFAM" id="SSF52540">
    <property type="entry name" value="P-loop containing nucleoside triphosphate hydrolases"/>
    <property type="match status" value="1"/>
</dbReference>
<gene>
    <name evidence="11" type="ORF">BLM47_12690</name>
</gene>
<organism evidence="11 12">
    <name type="scientific">Candidatus Reconcilbacillus cellulovorans</name>
    <dbReference type="NCBI Taxonomy" id="1906605"/>
    <lineage>
        <taxon>Bacteria</taxon>
        <taxon>Bacillati</taxon>
        <taxon>Bacillota</taxon>
        <taxon>Bacilli</taxon>
        <taxon>Bacillales</taxon>
        <taxon>Paenibacillaceae</taxon>
        <taxon>Candidatus Reconcilbacillus</taxon>
    </lineage>
</organism>
<dbReference type="Gene3D" id="1.20.1560.10">
    <property type="entry name" value="ABC transporter type 1, transmembrane domain"/>
    <property type="match status" value="1"/>
</dbReference>
<feature type="transmembrane region" description="Helical" evidence="8">
    <location>
        <begin position="240"/>
        <end position="259"/>
    </location>
</feature>
<dbReference type="GO" id="GO:0005886">
    <property type="term" value="C:plasma membrane"/>
    <property type="evidence" value="ECO:0007669"/>
    <property type="project" value="UniProtKB-SubCell"/>
</dbReference>
<dbReference type="GO" id="GO:0005524">
    <property type="term" value="F:ATP binding"/>
    <property type="evidence" value="ECO:0007669"/>
    <property type="project" value="UniProtKB-KW"/>
</dbReference>
<proteinExistence type="predicted"/>
<dbReference type="InterPro" id="IPR003593">
    <property type="entry name" value="AAA+_ATPase"/>
</dbReference>
<dbReference type="PROSITE" id="PS00211">
    <property type="entry name" value="ABC_TRANSPORTER_1"/>
    <property type="match status" value="1"/>
</dbReference>
<keyword evidence="7 8" id="KW-0472">Membrane</keyword>
<dbReference type="GO" id="GO:0016887">
    <property type="term" value="F:ATP hydrolysis activity"/>
    <property type="evidence" value="ECO:0007669"/>
    <property type="project" value="InterPro"/>
</dbReference>